<proteinExistence type="predicted"/>
<dbReference type="InterPro" id="IPR029044">
    <property type="entry name" value="Nucleotide-diphossugar_trans"/>
</dbReference>
<dbReference type="Pfam" id="PF22181">
    <property type="entry name" value="TarS_linker"/>
    <property type="match status" value="1"/>
</dbReference>
<dbReference type="EC" id="2.7.8.12" evidence="3"/>
<dbReference type="Gene3D" id="3.90.550.10">
    <property type="entry name" value="Spore Coat Polysaccharide Biosynthesis Protein SpsA, Chain A"/>
    <property type="match status" value="1"/>
</dbReference>
<feature type="domain" description="Glycosyltransferase 2-like" evidence="1">
    <location>
        <begin position="17"/>
        <end position="134"/>
    </location>
</feature>
<dbReference type="PANTHER" id="PTHR43685:SF2">
    <property type="entry name" value="GLYCOSYLTRANSFERASE 2-LIKE DOMAIN-CONTAINING PROTEIN"/>
    <property type="match status" value="1"/>
</dbReference>
<evidence type="ECO:0000259" key="1">
    <source>
        <dbReference type="Pfam" id="PF00535"/>
    </source>
</evidence>
<feature type="domain" description="TarS/TarP linker" evidence="2">
    <location>
        <begin position="234"/>
        <end position="329"/>
    </location>
</feature>
<dbReference type="CDD" id="cd00761">
    <property type="entry name" value="Glyco_tranf_GTA_type"/>
    <property type="match status" value="1"/>
</dbReference>
<evidence type="ECO:0000313" key="4">
    <source>
        <dbReference type="Proteomes" id="UP000698222"/>
    </source>
</evidence>
<dbReference type="RefSeq" id="WP_209889940.1">
    <property type="nucleotide sequence ID" value="NZ_BAAAJV010000005.1"/>
</dbReference>
<dbReference type="EMBL" id="JAGIOC010000001">
    <property type="protein sequence ID" value="MBP2408868.1"/>
    <property type="molecule type" value="Genomic_DNA"/>
</dbReference>
<comment type="caution">
    <text evidence="3">The sequence shown here is derived from an EMBL/GenBank/DDBJ whole genome shotgun (WGS) entry which is preliminary data.</text>
</comment>
<name>A0ABS4YLV5_9MICO</name>
<sequence>MSQGSSSRRGSDRPLVSLVIPVYNSMPYLLETLDAIPEQRLGPAELEVILVNDGSDDGSEKVLAEYAERYPNYRVLDQPNSGGPADPCNKGIAAARGKYFFVLGSDDVLTEGALGELVAYAEEEGSDIVLARMVGLNGRHAPGSMFTHSKAEADLVQDSLFNSLTAIKLFRTDLVRRTGAHNPTHLRVGSDQPFTLTCYLAARKISIRADRAYVLIRTREGGDNVTSDSRTSLDYTALLAATVDVIIDGTEPGELRDGLLRRPVRGALRKSVRSRFLSLSEAEQESVVTDIQEAIGPYLTERVWGHLEPLYRLKVRLALAGLTDLLRELIRWEKDGGEESLVVEDGAFRFDLPADLVESIGQEELRDVKVVGMVALEELVVEDGRLRIGARAQVRRSTTPPDGVVLRVRRRGTEESFEVPAHDVELAGEGGPSGSSGDAVRFRAEVEVSGLERAVWDVHVVQRYGDQEIQNRLGGRRSPHITSERRLVTDADGREVGTAYFTRDFGNLSVDIGYVRITRAGPLAEMLSVLETAPGRHVALLRVQRPASLRISTLRGIDQDRPGEEIPTVSLRDGLLAAALPSTVRGSDRRIRVADADGAVIVRLPDPVVFPTVDPSGPSIPDGAVAAVEDVARTARDLARRVGLRRPRRRAR</sequence>
<dbReference type="GO" id="GO:0047355">
    <property type="term" value="F:CDP-glycerol glycerophosphotransferase activity"/>
    <property type="evidence" value="ECO:0007669"/>
    <property type="project" value="UniProtKB-EC"/>
</dbReference>
<evidence type="ECO:0000259" key="2">
    <source>
        <dbReference type="Pfam" id="PF22181"/>
    </source>
</evidence>
<protein>
    <submittedName>
        <fullName evidence="3">CDP-glycerol glycerophosphotransferase</fullName>
        <ecNumber evidence="3">2.7.8.12</ecNumber>
    </submittedName>
</protein>
<dbReference type="InterPro" id="IPR050834">
    <property type="entry name" value="Glycosyltransf_2"/>
</dbReference>
<keyword evidence="3" id="KW-0808">Transferase</keyword>
<dbReference type="InterPro" id="IPR001173">
    <property type="entry name" value="Glyco_trans_2-like"/>
</dbReference>
<accession>A0ABS4YLV5</accession>
<evidence type="ECO:0000313" key="3">
    <source>
        <dbReference type="EMBL" id="MBP2408868.1"/>
    </source>
</evidence>
<dbReference type="Pfam" id="PF00535">
    <property type="entry name" value="Glycos_transf_2"/>
    <property type="match status" value="1"/>
</dbReference>
<dbReference type="PANTHER" id="PTHR43685">
    <property type="entry name" value="GLYCOSYLTRANSFERASE"/>
    <property type="match status" value="1"/>
</dbReference>
<dbReference type="SUPFAM" id="SSF53448">
    <property type="entry name" value="Nucleotide-diphospho-sugar transferases"/>
    <property type="match status" value="1"/>
</dbReference>
<organism evidence="3 4">
    <name type="scientific">Brachybacterium fresconis</name>
    <dbReference type="NCBI Taxonomy" id="173363"/>
    <lineage>
        <taxon>Bacteria</taxon>
        <taxon>Bacillati</taxon>
        <taxon>Actinomycetota</taxon>
        <taxon>Actinomycetes</taxon>
        <taxon>Micrococcales</taxon>
        <taxon>Dermabacteraceae</taxon>
        <taxon>Brachybacterium</taxon>
    </lineage>
</organism>
<dbReference type="Proteomes" id="UP000698222">
    <property type="component" value="Unassembled WGS sequence"/>
</dbReference>
<keyword evidence="4" id="KW-1185">Reference proteome</keyword>
<gene>
    <name evidence="3" type="ORF">JOF44_001771</name>
</gene>
<reference evidence="3 4" key="1">
    <citation type="submission" date="2021-03" db="EMBL/GenBank/DDBJ databases">
        <title>Sequencing the genomes of 1000 actinobacteria strains.</title>
        <authorList>
            <person name="Klenk H.-P."/>
        </authorList>
    </citation>
    <scope>NUCLEOTIDE SEQUENCE [LARGE SCALE GENOMIC DNA]</scope>
    <source>
        <strain evidence="3 4">DSM 14564</strain>
    </source>
</reference>
<dbReference type="InterPro" id="IPR054028">
    <property type="entry name" value="TarS/TarP_linker"/>
</dbReference>